<evidence type="ECO:0008006" key="3">
    <source>
        <dbReference type="Google" id="ProtNLM"/>
    </source>
</evidence>
<dbReference type="Gene3D" id="3.30.200.20">
    <property type="entry name" value="Phosphorylase Kinase, domain 1"/>
    <property type="match status" value="1"/>
</dbReference>
<protein>
    <recommendedName>
        <fullName evidence="3">Protein kinase domain-containing protein</fullName>
    </recommendedName>
</protein>
<sequence length="270" mass="31040">MSYTSRASLIHTAPLPKLNVSLYEALVTELPRYRDILDFVRADTEYVNEIVRGVSMLTQSNEIDHAVFPGNNMIYRRLIVYIFAHVMLCSRDKSFLDEFKQKWKNQDNFDILRDHQSVKDTLSDIFRHRLQVQSYPTLHSEEEFRKLVAIDTIGLCAQLTIVVTDNSNFKKVLAQRGPEAQVLLNLLQARLDFPLDPLHKSRHVKALLELSRASGLYPDCLALRGVEMEEFPVVHGGYGDVYKGTWQGKLIAVKVMKMYQTSDIVKLLKV</sequence>
<dbReference type="InParanoid" id="A0A0C3FQV9"/>
<keyword evidence="2" id="KW-1185">Reference proteome</keyword>
<evidence type="ECO:0000313" key="1">
    <source>
        <dbReference type="EMBL" id="KIM86540.1"/>
    </source>
</evidence>
<dbReference type="OrthoDB" id="3236663at2759"/>
<evidence type="ECO:0000313" key="2">
    <source>
        <dbReference type="Proteomes" id="UP000054166"/>
    </source>
</evidence>
<name>A0A0C3FQV9_PILCF</name>
<dbReference type="EMBL" id="KN832981">
    <property type="protein sequence ID" value="KIM86540.1"/>
    <property type="molecule type" value="Genomic_DNA"/>
</dbReference>
<feature type="non-terminal residue" evidence="1">
    <location>
        <position position="270"/>
    </location>
</feature>
<proteinExistence type="predicted"/>
<reference evidence="1 2" key="1">
    <citation type="submission" date="2014-04" db="EMBL/GenBank/DDBJ databases">
        <authorList>
            <consortium name="DOE Joint Genome Institute"/>
            <person name="Kuo A."/>
            <person name="Tarkka M."/>
            <person name="Buscot F."/>
            <person name="Kohler A."/>
            <person name="Nagy L.G."/>
            <person name="Floudas D."/>
            <person name="Copeland A."/>
            <person name="Barry K.W."/>
            <person name="Cichocki N."/>
            <person name="Veneault-Fourrey C."/>
            <person name="LaButti K."/>
            <person name="Lindquist E.A."/>
            <person name="Lipzen A."/>
            <person name="Lundell T."/>
            <person name="Morin E."/>
            <person name="Murat C."/>
            <person name="Sun H."/>
            <person name="Tunlid A."/>
            <person name="Henrissat B."/>
            <person name="Grigoriev I.V."/>
            <person name="Hibbett D.S."/>
            <person name="Martin F."/>
            <person name="Nordberg H.P."/>
            <person name="Cantor M.N."/>
            <person name="Hua S.X."/>
        </authorList>
    </citation>
    <scope>NUCLEOTIDE SEQUENCE [LARGE SCALE GENOMIC DNA]</scope>
    <source>
        <strain evidence="1 2">F 1598</strain>
    </source>
</reference>
<organism evidence="1 2">
    <name type="scientific">Piloderma croceum (strain F 1598)</name>
    <dbReference type="NCBI Taxonomy" id="765440"/>
    <lineage>
        <taxon>Eukaryota</taxon>
        <taxon>Fungi</taxon>
        <taxon>Dikarya</taxon>
        <taxon>Basidiomycota</taxon>
        <taxon>Agaricomycotina</taxon>
        <taxon>Agaricomycetes</taxon>
        <taxon>Agaricomycetidae</taxon>
        <taxon>Atheliales</taxon>
        <taxon>Atheliaceae</taxon>
        <taxon>Piloderma</taxon>
    </lineage>
</organism>
<reference evidence="2" key="2">
    <citation type="submission" date="2015-01" db="EMBL/GenBank/DDBJ databases">
        <title>Evolutionary Origins and Diversification of the Mycorrhizal Mutualists.</title>
        <authorList>
            <consortium name="DOE Joint Genome Institute"/>
            <consortium name="Mycorrhizal Genomics Consortium"/>
            <person name="Kohler A."/>
            <person name="Kuo A."/>
            <person name="Nagy L.G."/>
            <person name="Floudas D."/>
            <person name="Copeland A."/>
            <person name="Barry K.W."/>
            <person name="Cichocki N."/>
            <person name="Veneault-Fourrey C."/>
            <person name="LaButti K."/>
            <person name="Lindquist E.A."/>
            <person name="Lipzen A."/>
            <person name="Lundell T."/>
            <person name="Morin E."/>
            <person name="Murat C."/>
            <person name="Riley R."/>
            <person name="Ohm R."/>
            <person name="Sun H."/>
            <person name="Tunlid A."/>
            <person name="Henrissat B."/>
            <person name="Grigoriev I.V."/>
            <person name="Hibbett D.S."/>
            <person name="Martin F."/>
        </authorList>
    </citation>
    <scope>NUCLEOTIDE SEQUENCE [LARGE SCALE GENOMIC DNA]</scope>
    <source>
        <strain evidence="2">F 1598</strain>
    </source>
</reference>
<dbReference type="HOGENOM" id="CLU_1032697_0_0_1"/>
<dbReference type="AlphaFoldDB" id="A0A0C3FQV9"/>
<accession>A0A0C3FQV9</accession>
<dbReference type="Proteomes" id="UP000054166">
    <property type="component" value="Unassembled WGS sequence"/>
</dbReference>
<gene>
    <name evidence="1" type="ORF">PILCRDRAFT_815780</name>
</gene>